<dbReference type="Proteomes" id="UP000002035">
    <property type="component" value="Unassembled WGS sequence"/>
</dbReference>
<feature type="region of interest" description="Disordered" evidence="1">
    <location>
        <begin position="56"/>
        <end position="75"/>
    </location>
</feature>
<evidence type="ECO:0000313" key="3">
    <source>
        <dbReference type="EMBL" id="EEQ30759.1"/>
    </source>
</evidence>
<dbReference type="PANTHER" id="PTHR21634:SF9">
    <property type="entry name" value="RE13835P"/>
    <property type="match status" value="1"/>
</dbReference>
<dbReference type="AlphaFoldDB" id="C5FM37"/>
<feature type="region of interest" description="Disordered" evidence="1">
    <location>
        <begin position="782"/>
        <end position="816"/>
    </location>
</feature>
<proteinExistence type="predicted"/>
<feature type="region of interest" description="Disordered" evidence="1">
    <location>
        <begin position="599"/>
        <end position="745"/>
    </location>
</feature>
<accession>C5FM37</accession>
<dbReference type="RefSeq" id="XP_002848072.1">
    <property type="nucleotide sequence ID" value="XM_002848026.1"/>
</dbReference>
<dbReference type="GeneID" id="9229394"/>
<protein>
    <recommendedName>
        <fullName evidence="2">Folliculin-interacting protein N-terminal domain-containing protein</fullName>
    </recommendedName>
</protein>
<evidence type="ECO:0000259" key="2">
    <source>
        <dbReference type="Pfam" id="PF14636"/>
    </source>
</evidence>
<feature type="region of interest" description="Disordered" evidence="1">
    <location>
        <begin position="114"/>
        <end position="160"/>
    </location>
</feature>
<feature type="domain" description="Folliculin-interacting protein N-terminal" evidence="2">
    <location>
        <begin position="84"/>
        <end position="234"/>
    </location>
</feature>
<keyword evidence="4" id="KW-1185">Reference proteome</keyword>
<feature type="compositionally biased region" description="Polar residues" evidence="1">
    <location>
        <begin position="257"/>
        <end position="266"/>
    </location>
</feature>
<feature type="compositionally biased region" description="Basic residues" evidence="1">
    <location>
        <begin position="634"/>
        <end position="643"/>
    </location>
</feature>
<dbReference type="GO" id="GO:0042030">
    <property type="term" value="F:ATPase inhibitor activity"/>
    <property type="evidence" value="ECO:0007669"/>
    <property type="project" value="TreeGrafter"/>
</dbReference>
<evidence type="ECO:0000256" key="1">
    <source>
        <dbReference type="SAM" id="MobiDB-lite"/>
    </source>
</evidence>
<feature type="compositionally biased region" description="Low complexity" evidence="1">
    <location>
        <begin position="606"/>
        <end position="619"/>
    </location>
</feature>
<feature type="compositionally biased region" description="Polar residues" evidence="1">
    <location>
        <begin position="786"/>
        <end position="812"/>
    </location>
</feature>
<reference evidence="4" key="1">
    <citation type="journal article" date="2012" name="MBio">
        <title>Comparative genome analysis of Trichophyton rubrum and related dermatophytes reveals candidate genes involved in infection.</title>
        <authorList>
            <person name="Martinez D.A."/>
            <person name="Oliver B.G."/>
            <person name="Graeser Y."/>
            <person name="Goldberg J.M."/>
            <person name="Li W."/>
            <person name="Martinez-Rossi N.M."/>
            <person name="Monod M."/>
            <person name="Shelest E."/>
            <person name="Barton R.C."/>
            <person name="Birch E."/>
            <person name="Brakhage A.A."/>
            <person name="Chen Z."/>
            <person name="Gurr S.J."/>
            <person name="Heiman D."/>
            <person name="Heitman J."/>
            <person name="Kosti I."/>
            <person name="Rossi A."/>
            <person name="Saif S."/>
            <person name="Samalova M."/>
            <person name="Saunders C.W."/>
            <person name="Shea T."/>
            <person name="Summerbell R.C."/>
            <person name="Xu J."/>
            <person name="Young S."/>
            <person name="Zeng Q."/>
            <person name="Birren B.W."/>
            <person name="Cuomo C.A."/>
            <person name="White T.C."/>
        </authorList>
    </citation>
    <scope>NUCLEOTIDE SEQUENCE [LARGE SCALE GENOMIC DNA]</scope>
    <source>
        <strain evidence="4">ATCC MYA-4605 / CBS 113480</strain>
    </source>
</reference>
<dbReference type="OrthoDB" id="5428015at2759"/>
<sequence>MLGRLLNTAAATLNPTSYANRNSNQLESVTEEEHTSGLLFPDVSLLHRSRTHAYPLQTSSVSPSPSSAGSFDDRGGLELDATKDLRVIIAQNAIGDRDDPCILLDTQSPLKVEKPAWPSLDRPSSEKPRSRHTRTSTLPRNGGRTSYHAPRASVSDLPPLSSFSNHDAANSAFFRARNRRSTFSNTTGDDDQQHGRLSGESNELGLLNCIFGSSAFSYRGPSTKMHIVPADDNKPSDDSSFGVSDPYRRTLRRADTFSGSPRSISQTRERLSCDGARSSSSSSSSVTVLVTRMFSVNLPESYGVPVATPMQANSATPSSPYDPEFKFSPRAKAKKIKEKKTPMYAVAITVRLPITAKSSARQPRNPYQQDPAKPCAGMSVSLDSHPKWSLFDEASYSTTGSSIDDRIDLLVDYWDVIARTLSRLEKLASNEILELLKQTVQHATQTPKPAKGPNMQRTNQTIVQLLPNCLAQNKLLQEEAHHATFRICMALRIPPVVSGQSRWGVWREEARWIARSLSEKEHNFFFLVLITAFLGNHTEWLSLLGPDWYRRRHFLQQRAQQDSELSICNRTVIISSDKMAARRLIFVLSAFLPAQQRTDPLASPLRPSTSTSFRQTSQSPPNPTMFRQESLRRTINRRARTRQFPHERGAAKRSASVSSNETSNIAPDELEFSRSPNTQGRRGSDARSMRTSSLSIPPGGVAGPMKSGTASAATAAPGTATPVPHFASQPRKPHSAHHESQDHTGSASANLLLNLRKSETLANVSQQQSKWGNLLSGFWNSREDTPSNSDASRPRRTSTQVLESKSQSSAVSTAIRENRSAILDNAPTTSNDMISIPTSVSAQTDSVTIKEDATLDSRQPTSPVKLCVKANEGIVDVEVPLPGFMSLSSSNDSTLTSPKKTRTSITSIDCDGSFHSNSPWSHNNYKDWDGPSVNVAGWLKCYHEDFALQAVHPYPNLESAIKRSMSAEPTPNLANFGQTSYFDGGSERWVDVCSTLIADTRTFTVKRIRLRRKIATIDDRAVDYSQTPSPQFPYQPFGKMDSIDATPTPTLRRSQPCTVEEEFIEEPVMDLDATLVDAVERVLACSGPTSAIHSRAPSPSRMRKGRINVLHAEDNKRYNDTNNRTDVPSVEIPRNECRRMVLGALDEVVRSVAAEHRQEESNIGVSDTPAGLPKYSHKKYGGITDNTLREGIRKWLQDIDESC</sequence>
<dbReference type="eggNOG" id="ENOG502QUW1">
    <property type="taxonomic scope" value="Eukaryota"/>
</dbReference>
<evidence type="ECO:0000313" key="4">
    <source>
        <dbReference type="Proteomes" id="UP000002035"/>
    </source>
</evidence>
<dbReference type="HOGENOM" id="CLU_007239_0_0_1"/>
<dbReference type="Pfam" id="PF14636">
    <property type="entry name" value="FNIP_N"/>
    <property type="match status" value="1"/>
</dbReference>
<organism evidence="3 4">
    <name type="scientific">Arthroderma otae (strain ATCC MYA-4605 / CBS 113480)</name>
    <name type="common">Microsporum canis</name>
    <dbReference type="NCBI Taxonomy" id="554155"/>
    <lineage>
        <taxon>Eukaryota</taxon>
        <taxon>Fungi</taxon>
        <taxon>Dikarya</taxon>
        <taxon>Ascomycota</taxon>
        <taxon>Pezizomycotina</taxon>
        <taxon>Eurotiomycetes</taxon>
        <taxon>Eurotiomycetidae</taxon>
        <taxon>Onygenales</taxon>
        <taxon>Arthrodermataceae</taxon>
        <taxon>Microsporum</taxon>
    </lineage>
</organism>
<gene>
    <name evidence="3" type="ORF">MCYG_03578</name>
</gene>
<dbReference type="OMA" id="HWDVITR"/>
<dbReference type="PANTHER" id="PTHR21634">
    <property type="entry name" value="RE13835P"/>
    <property type="match status" value="1"/>
</dbReference>
<dbReference type="GO" id="GO:0051087">
    <property type="term" value="F:protein-folding chaperone binding"/>
    <property type="evidence" value="ECO:0007669"/>
    <property type="project" value="TreeGrafter"/>
</dbReference>
<name>C5FM37_ARTOC</name>
<dbReference type="InterPro" id="IPR028084">
    <property type="entry name" value="FNIP_N_dom"/>
</dbReference>
<dbReference type="EMBL" id="DS995703">
    <property type="protein sequence ID" value="EEQ30759.1"/>
    <property type="molecule type" value="Genomic_DNA"/>
</dbReference>
<feature type="compositionally biased region" description="Polar residues" evidence="1">
    <location>
        <begin position="655"/>
        <end position="665"/>
    </location>
</feature>
<dbReference type="VEuPathDB" id="FungiDB:MCYG_03578"/>
<dbReference type="GO" id="GO:0005737">
    <property type="term" value="C:cytoplasm"/>
    <property type="evidence" value="ECO:0007669"/>
    <property type="project" value="TreeGrafter"/>
</dbReference>
<feature type="region of interest" description="Disordered" evidence="1">
    <location>
        <begin position="256"/>
        <end position="282"/>
    </location>
</feature>
<feature type="compositionally biased region" description="Low complexity" evidence="1">
    <location>
        <begin position="707"/>
        <end position="722"/>
    </location>
</feature>
<dbReference type="STRING" id="554155.C5FM37"/>